<dbReference type="PANTHER" id="PTHR11599">
    <property type="entry name" value="PROTEASOME SUBUNIT ALPHA/BETA"/>
    <property type="match status" value="1"/>
</dbReference>
<dbReference type="Pfam" id="PF10584">
    <property type="entry name" value="Proteasome_A_N"/>
    <property type="match status" value="1"/>
</dbReference>
<dbReference type="NCBIfam" id="NF003075">
    <property type="entry name" value="PRK03996.1"/>
    <property type="match status" value="1"/>
</dbReference>
<dbReference type="PROSITE" id="PS51475">
    <property type="entry name" value="PROTEASOME_ALPHA_2"/>
    <property type="match status" value="1"/>
</dbReference>
<evidence type="ECO:0000259" key="7">
    <source>
        <dbReference type="PROSITE" id="PS00388"/>
    </source>
</evidence>
<keyword evidence="6" id="KW-0539">Nucleus</keyword>
<dbReference type="GO" id="GO:0019773">
    <property type="term" value="C:proteasome core complex, alpha-subunit complex"/>
    <property type="evidence" value="ECO:0007669"/>
    <property type="project" value="UniProtKB-UniRule"/>
</dbReference>
<evidence type="ECO:0000313" key="8">
    <source>
        <dbReference type="EMBL" id="OAF70429.1"/>
    </source>
</evidence>
<dbReference type="InterPro" id="IPR029055">
    <property type="entry name" value="Ntn_hydrolases_N"/>
</dbReference>
<dbReference type="Pfam" id="PF00227">
    <property type="entry name" value="Proteasome"/>
    <property type="match status" value="1"/>
</dbReference>
<comment type="subunit">
    <text evidence="4">The 26S proteasome consists of a 20S proteasome core and two 19S regulatory subunits. The 20S proteasome core is composed of 28 subunits that are arranged in four stacked rings, resulting in a barrel-shaped structure. The two end rings are each formed by seven alpha subunits, and the two central rings are each formed by seven beta subunits. The catalytic chamber with the active sites is on the inside of the barrel.</text>
</comment>
<evidence type="ECO:0000256" key="3">
    <source>
        <dbReference type="ARBA" id="ARBA00022942"/>
    </source>
</evidence>
<dbReference type="GO" id="GO:0005634">
    <property type="term" value="C:nucleus"/>
    <property type="evidence" value="ECO:0007669"/>
    <property type="project" value="UniProtKB-SubCell"/>
</dbReference>
<keyword evidence="2 6" id="KW-0963">Cytoplasm</keyword>
<evidence type="ECO:0000256" key="1">
    <source>
        <dbReference type="ARBA" id="ARBA00002000"/>
    </source>
</evidence>
<evidence type="ECO:0000256" key="5">
    <source>
        <dbReference type="PROSITE-ProRule" id="PRU00808"/>
    </source>
</evidence>
<proteinExistence type="inferred from homology"/>
<protein>
    <recommendedName>
        <fullName evidence="6">Proteasome subunit alpha type</fullName>
    </recommendedName>
</protein>
<dbReference type="FunFam" id="3.60.20.10:FF:000004">
    <property type="entry name" value="Proteasome subunit alpha type-4"/>
    <property type="match status" value="1"/>
</dbReference>
<comment type="function">
    <text evidence="1">The proteasome is a multicatalytic proteinase complex which is characterized by its ability to cleave peptides with Arg, Phe, Tyr, Leu, and Glu adjacent to the leaving group at neutral or slightly basic pH. The proteasome has an ATP-dependent proteolytic activity.</text>
</comment>
<dbReference type="EMBL" id="LWCA01000149">
    <property type="protein sequence ID" value="OAF70429.1"/>
    <property type="molecule type" value="Genomic_DNA"/>
</dbReference>
<evidence type="ECO:0000256" key="2">
    <source>
        <dbReference type="ARBA" id="ARBA00022490"/>
    </source>
</evidence>
<dbReference type="SUPFAM" id="SSF56235">
    <property type="entry name" value="N-terminal nucleophile aminohydrolases (Ntn hydrolases)"/>
    <property type="match status" value="1"/>
</dbReference>
<comment type="subcellular location">
    <subcellularLocation>
        <location evidence="6">Cytoplasm</location>
    </subcellularLocation>
    <subcellularLocation>
        <location evidence="6">Nucleus</location>
    </subcellularLocation>
</comment>
<keyword evidence="9" id="KW-1185">Reference proteome</keyword>
<dbReference type="InterPro" id="IPR023332">
    <property type="entry name" value="Proteasome_alpha-type"/>
</dbReference>
<dbReference type="GO" id="GO:0005737">
    <property type="term" value="C:cytoplasm"/>
    <property type="evidence" value="ECO:0007669"/>
    <property type="project" value="UniProtKB-SubCell"/>
</dbReference>
<comment type="similarity">
    <text evidence="5 6">Belongs to the peptidase T1A family.</text>
</comment>
<dbReference type="Gene3D" id="3.60.20.10">
    <property type="entry name" value="Glutamine Phosphoribosylpyrophosphate, subunit 1, domain 1"/>
    <property type="match status" value="1"/>
</dbReference>
<dbReference type="InterPro" id="IPR001353">
    <property type="entry name" value="Proteasome_sua/b"/>
</dbReference>
<dbReference type="InterPro" id="IPR000426">
    <property type="entry name" value="Proteasome_asu_N"/>
</dbReference>
<organism evidence="8 9">
    <name type="scientific">Intoshia linei</name>
    <dbReference type="NCBI Taxonomy" id="1819745"/>
    <lineage>
        <taxon>Eukaryota</taxon>
        <taxon>Metazoa</taxon>
        <taxon>Spiralia</taxon>
        <taxon>Lophotrochozoa</taxon>
        <taxon>Mesozoa</taxon>
        <taxon>Orthonectida</taxon>
        <taxon>Rhopaluridae</taxon>
        <taxon>Intoshia</taxon>
    </lineage>
</organism>
<comment type="caution">
    <text evidence="8">The sequence shown here is derived from an EMBL/GenBank/DDBJ whole genome shotgun (WGS) entry which is preliminary data.</text>
</comment>
<gene>
    <name evidence="8" type="ORF">A3Q56_01840</name>
</gene>
<dbReference type="PROSITE" id="PS00388">
    <property type="entry name" value="PROTEASOME_ALPHA_1"/>
    <property type="match status" value="1"/>
</dbReference>
<evidence type="ECO:0000256" key="6">
    <source>
        <dbReference type="RuleBase" id="RU000551"/>
    </source>
</evidence>
<dbReference type="GO" id="GO:0006511">
    <property type="term" value="P:ubiquitin-dependent protein catabolic process"/>
    <property type="evidence" value="ECO:0007669"/>
    <property type="project" value="InterPro"/>
</dbReference>
<dbReference type="AlphaFoldDB" id="A0A177B7Z6"/>
<dbReference type="Proteomes" id="UP000078046">
    <property type="component" value="Unassembled WGS sequence"/>
</dbReference>
<feature type="domain" description="Proteasome alpha-type subunits" evidence="7">
    <location>
        <begin position="6"/>
        <end position="28"/>
    </location>
</feature>
<sequence>MASSRYDRAITVFSPDGHLFQVEYAQEAVKKGHTVIGVRGKNCVAFAVEKKTISTLHVDRTVTKIYPIDENITVAFSGLSADARVLINRIRVECQSQRLTYADVPSTEVISRFIANYKQDYTQKIGRRPFGVSLLIAGFDDDGTPHLYKTDPSGTYHEWKACVVGKNDKSVMEFLEKKLSKNENFEYNEDDTIKLAIMSMCEHVQAKSEKMEIVIMGKKKFHVSFYFI</sequence>
<dbReference type="OrthoDB" id="3145928at2759"/>
<name>A0A177B7Z6_9BILA</name>
<keyword evidence="3 5" id="KW-0647">Proteasome</keyword>
<accession>A0A177B7Z6</accession>
<reference evidence="8 9" key="1">
    <citation type="submission" date="2016-04" db="EMBL/GenBank/DDBJ databases">
        <title>The genome of Intoshia linei affirms orthonectids as highly simplified spiralians.</title>
        <authorList>
            <person name="Mikhailov K.V."/>
            <person name="Slusarev G.S."/>
            <person name="Nikitin M.A."/>
            <person name="Logacheva M.D."/>
            <person name="Penin A."/>
            <person name="Aleoshin V."/>
            <person name="Panchin Y.V."/>
        </authorList>
    </citation>
    <scope>NUCLEOTIDE SEQUENCE [LARGE SCALE GENOMIC DNA]</scope>
    <source>
        <strain evidence="8">Intl2013</strain>
        <tissue evidence="8">Whole animal</tissue>
    </source>
</reference>
<dbReference type="SMART" id="SM00948">
    <property type="entry name" value="Proteasome_A_N"/>
    <property type="match status" value="1"/>
</dbReference>
<evidence type="ECO:0000256" key="4">
    <source>
        <dbReference type="ARBA" id="ARBA00026071"/>
    </source>
</evidence>
<dbReference type="InterPro" id="IPR050115">
    <property type="entry name" value="Proteasome_alpha"/>
</dbReference>
<evidence type="ECO:0000313" key="9">
    <source>
        <dbReference type="Proteomes" id="UP000078046"/>
    </source>
</evidence>